<comment type="similarity">
    <text evidence="1">Belongs to the heat shock protein 70 family.</text>
</comment>
<dbReference type="OrthoDB" id="3789372at2759"/>
<evidence type="ECO:0000313" key="5">
    <source>
        <dbReference type="Proteomes" id="UP001153076"/>
    </source>
</evidence>
<dbReference type="SUPFAM" id="SSF100920">
    <property type="entry name" value="Heat shock protein 70kD (HSP70), peptide-binding domain"/>
    <property type="match status" value="1"/>
</dbReference>
<comment type="caution">
    <text evidence="4">The sequence shown here is derived from an EMBL/GenBank/DDBJ whole genome shotgun (WGS) entry which is preliminary data.</text>
</comment>
<dbReference type="SUPFAM" id="SSF53067">
    <property type="entry name" value="Actin-like ATPase domain"/>
    <property type="match status" value="2"/>
</dbReference>
<dbReference type="Gene3D" id="3.30.420.40">
    <property type="match status" value="4"/>
</dbReference>
<keyword evidence="2" id="KW-0547">Nucleotide-binding</keyword>
<dbReference type="FunFam" id="3.30.420.40:FF:000028">
    <property type="entry name" value="heat shock 70 kDa protein-like"/>
    <property type="match status" value="1"/>
</dbReference>
<organism evidence="4 5">
    <name type="scientific">Carnegiea gigantea</name>
    <dbReference type="NCBI Taxonomy" id="171969"/>
    <lineage>
        <taxon>Eukaryota</taxon>
        <taxon>Viridiplantae</taxon>
        <taxon>Streptophyta</taxon>
        <taxon>Embryophyta</taxon>
        <taxon>Tracheophyta</taxon>
        <taxon>Spermatophyta</taxon>
        <taxon>Magnoliopsida</taxon>
        <taxon>eudicotyledons</taxon>
        <taxon>Gunneridae</taxon>
        <taxon>Pentapetalae</taxon>
        <taxon>Caryophyllales</taxon>
        <taxon>Cactineae</taxon>
        <taxon>Cactaceae</taxon>
        <taxon>Cactoideae</taxon>
        <taxon>Echinocereeae</taxon>
        <taxon>Carnegiea</taxon>
    </lineage>
</organism>
<dbReference type="InterPro" id="IPR043129">
    <property type="entry name" value="ATPase_NBD"/>
</dbReference>
<dbReference type="Gene3D" id="3.90.640.10">
    <property type="entry name" value="Actin, Chain A, domain 4"/>
    <property type="match status" value="1"/>
</dbReference>
<dbReference type="GO" id="GO:0005524">
    <property type="term" value="F:ATP binding"/>
    <property type="evidence" value="ECO:0007669"/>
    <property type="project" value="UniProtKB-KW"/>
</dbReference>
<evidence type="ECO:0000256" key="1">
    <source>
        <dbReference type="ARBA" id="ARBA00007381"/>
    </source>
</evidence>
<dbReference type="PANTHER" id="PTHR19375">
    <property type="entry name" value="HEAT SHOCK PROTEIN 70KDA"/>
    <property type="match status" value="1"/>
</dbReference>
<keyword evidence="5" id="KW-1185">Reference proteome</keyword>
<gene>
    <name evidence="4" type="ORF">Cgig2_004777</name>
</gene>
<dbReference type="Pfam" id="PF00012">
    <property type="entry name" value="HSP70"/>
    <property type="match status" value="1"/>
</dbReference>
<dbReference type="Gene3D" id="2.60.34.10">
    <property type="entry name" value="Substrate Binding Domain Of DNAk, Chain A, domain 1"/>
    <property type="match status" value="1"/>
</dbReference>
<reference evidence="4" key="1">
    <citation type="submission" date="2022-04" db="EMBL/GenBank/DDBJ databases">
        <title>Carnegiea gigantea Genome sequencing and assembly v2.</title>
        <authorList>
            <person name="Copetti D."/>
            <person name="Sanderson M.J."/>
            <person name="Burquez A."/>
            <person name="Wojciechowski M.F."/>
        </authorList>
    </citation>
    <scope>NUCLEOTIDE SEQUENCE</scope>
    <source>
        <strain evidence="4">SGP5-SGP5p</strain>
        <tissue evidence="4">Aerial part</tissue>
    </source>
</reference>
<dbReference type="InterPro" id="IPR029047">
    <property type="entry name" value="HSP70_peptide-bd_sf"/>
</dbReference>
<dbReference type="EMBL" id="JAKOGI010000016">
    <property type="protein sequence ID" value="KAJ8450320.1"/>
    <property type="molecule type" value="Genomic_DNA"/>
</dbReference>
<dbReference type="PROSITE" id="PS00329">
    <property type="entry name" value="HSP70_2"/>
    <property type="match status" value="1"/>
</dbReference>
<evidence type="ECO:0000256" key="3">
    <source>
        <dbReference type="ARBA" id="ARBA00022840"/>
    </source>
</evidence>
<proteinExistence type="inferred from homology"/>
<keyword evidence="3" id="KW-0067">ATP-binding</keyword>
<dbReference type="InterPro" id="IPR013126">
    <property type="entry name" value="Hsp_70_fam"/>
</dbReference>
<accession>A0A9Q1KUV4</accession>
<protein>
    <recommendedName>
        <fullName evidence="6">Heat shock protein 70</fullName>
    </recommendedName>
</protein>
<evidence type="ECO:0000313" key="4">
    <source>
        <dbReference type="EMBL" id="KAJ8450320.1"/>
    </source>
</evidence>
<dbReference type="GO" id="GO:0140662">
    <property type="term" value="F:ATP-dependent protein folding chaperone"/>
    <property type="evidence" value="ECO:0007669"/>
    <property type="project" value="InterPro"/>
</dbReference>
<evidence type="ECO:0008006" key="6">
    <source>
        <dbReference type="Google" id="ProtNLM"/>
    </source>
</evidence>
<sequence>MKDGIQELNESLSDLSSSITTKDAGVIAGFNVLSIINAPTAAAIAYGLDKKVSATRNVLVFDLGGGTFDVSLVTIENGIFEVKAVGGITHLSSTTEATVDIDCLHEGIDFFFTITRARFEEMNLDLFRNCIGQVEKCLKDANMEKREIHEVVLVGGSTRTPKVQGLLQEFFNRKAPCKGISLDEAVAYGAALHAANLSGVDNNNRISYFGIGELNIVIPRNSSIPTKKRKRLTTSSDNQTEASFAVYESERPFAKDDNFLGEFSLYDIPPAPEGVPDFNVYFNGDADGILTVSAEHFGTNNKNQITIINHSGKLSKEEID</sequence>
<name>A0A9Q1KUV4_9CARY</name>
<dbReference type="Proteomes" id="UP001153076">
    <property type="component" value="Unassembled WGS sequence"/>
</dbReference>
<dbReference type="AlphaFoldDB" id="A0A9Q1KUV4"/>
<evidence type="ECO:0000256" key="2">
    <source>
        <dbReference type="ARBA" id="ARBA00022741"/>
    </source>
</evidence>
<dbReference type="InterPro" id="IPR018181">
    <property type="entry name" value="Heat_shock_70_CS"/>
</dbReference>